<keyword evidence="2" id="KW-1185">Reference proteome</keyword>
<dbReference type="AlphaFoldDB" id="A0A2Y9NW69"/>
<feature type="region of interest" description="Disordered" evidence="1">
    <location>
        <begin position="165"/>
        <end position="196"/>
    </location>
</feature>
<feature type="compositionally biased region" description="Polar residues" evidence="1">
    <location>
        <begin position="166"/>
        <end position="175"/>
    </location>
</feature>
<dbReference type="RefSeq" id="XP_022437186.1">
    <property type="nucleotide sequence ID" value="XM_022581478.1"/>
</dbReference>
<name>A0A2Y9NW69_DELLE</name>
<dbReference type="KEGG" id="dle:111178642"/>
<accession>A0A2Y9NW69</accession>
<proteinExistence type="predicted"/>
<protein>
    <submittedName>
        <fullName evidence="3">Uncharacterized protein LOC111178642</fullName>
    </submittedName>
</protein>
<organism evidence="2 3">
    <name type="scientific">Delphinapterus leucas</name>
    <name type="common">Beluga whale</name>
    <dbReference type="NCBI Taxonomy" id="9749"/>
    <lineage>
        <taxon>Eukaryota</taxon>
        <taxon>Metazoa</taxon>
        <taxon>Chordata</taxon>
        <taxon>Craniata</taxon>
        <taxon>Vertebrata</taxon>
        <taxon>Euteleostomi</taxon>
        <taxon>Mammalia</taxon>
        <taxon>Eutheria</taxon>
        <taxon>Laurasiatheria</taxon>
        <taxon>Artiodactyla</taxon>
        <taxon>Whippomorpha</taxon>
        <taxon>Cetacea</taxon>
        <taxon>Odontoceti</taxon>
        <taxon>Monodontidae</taxon>
        <taxon>Delphinapterus</taxon>
    </lineage>
</organism>
<evidence type="ECO:0000256" key="1">
    <source>
        <dbReference type="SAM" id="MobiDB-lite"/>
    </source>
</evidence>
<dbReference type="InParanoid" id="A0A2Y9NW69"/>
<dbReference type="GeneID" id="111178642"/>
<gene>
    <name evidence="3" type="primary">LOC111178642</name>
</gene>
<dbReference type="Proteomes" id="UP000248483">
    <property type="component" value="Unplaced"/>
</dbReference>
<evidence type="ECO:0000313" key="3">
    <source>
        <dbReference type="RefSeq" id="XP_022437186.1"/>
    </source>
</evidence>
<sequence>MQQTQNYTDSPYCGPTCPGLGRVFTGVQGAGSWSMGIGEEAWGENWCWLWEDRLRGQEGRNPQQGMPTEEDQTAMEAGTTAESHSGGGATIVASLSPHAGTCQRTIKEALSGPALACQLPGTKNSLARASPHAPYARCQKRPSLGPYLLHPWSLASLHIWHHQGSCHPSSHTTSAPGPHWGRAMSSKASSRPDSCGWTTCRVGDKTKAEPQGWGD</sequence>
<evidence type="ECO:0000313" key="2">
    <source>
        <dbReference type="Proteomes" id="UP000248483"/>
    </source>
</evidence>
<reference evidence="3" key="1">
    <citation type="submission" date="2025-08" db="UniProtKB">
        <authorList>
            <consortium name="RefSeq"/>
        </authorList>
    </citation>
    <scope>IDENTIFICATION</scope>
    <source>
        <tissue evidence="3">Blood</tissue>
    </source>
</reference>
<feature type="region of interest" description="Disordered" evidence="1">
    <location>
        <begin position="57"/>
        <end position="88"/>
    </location>
</feature>